<dbReference type="PANTHER" id="PTHR31236">
    <property type="entry name" value="BURP DOMAIN PROTEIN USPL1-LIKE"/>
    <property type="match status" value="1"/>
</dbReference>
<keyword evidence="4" id="KW-1185">Reference proteome</keyword>
<dbReference type="Gramene" id="OE9A030883T1">
    <property type="protein sequence ID" value="OE9A030883C1"/>
    <property type="gene ID" value="OE9A030883"/>
</dbReference>
<keyword evidence="1" id="KW-0732">Signal</keyword>
<dbReference type="InterPro" id="IPR044816">
    <property type="entry name" value="BURP"/>
</dbReference>
<sequence length="315" mass="35756">MYNKLAFCSVYLLLILLDANGSSAQGMAGETLKMHVANDRFNNQKMDVLRLHSMDKQENDAHEEMHVHHMHTHSSSHMDHMDPSVLVFFQLDDLKQGNSMPIHFPRRKPNSSPRLLSKQEADSIPFQLQKLPNLLELFSFSQDSPQAQAMENTLRECETEPIKGETKFCATSLESMLDFIQKIVGMESQIKVLSTTHLTNSKTLLQKFTIMKIQEISAPKSVACHTMPYPYTIFYCHYQESISRVFRVSLAGEYRDKSEAIAVCHLDTSQWSENHVAFRVLGIKPGSSPVCHFFPADNFLWVPSTTSTTNAKASI</sequence>
<dbReference type="OrthoDB" id="1909293at2759"/>
<feature type="chain" id="PRO_5035794435" evidence="1">
    <location>
        <begin position="25"/>
        <end position="315"/>
    </location>
</feature>
<evidence type="ECO:0000259" key="2">
    <source>
        <dbReference type="PROSITE" id="PS51277"/>
    </source>
</evidence>
<evidence type="ECO:0000313" key="3">
    <source>
        <dbReference type="EMBL" id="CAA2997065.1"/>
    </source>
</evidence>
<gene>
    <name evidence="3" type="ORF">OLEA9_A030883</name>
</gene>
<dbReference type="PROSITE" id="PS51277">
    <property type="entry name" value="BURP"/>
    <property type="match status" value="1"/>
</dbReference>
<dbReference type="Proteomes" id="UP000594638">
    <property type="component" value="Unassembled WGS sequence"/>
</dbReference>
<comment type="caution">
    <text evidence="3">The sequence shown here is derived from an EMBL/GenBank/DDBJ whole genome shotgun (WGS) entry which is preliminary data.</text>
</comment>
<evidence type="ECO:0000256" key="1">
    <source>
        <dbReference type="SAM" id="SignalP"/>
    </source>
</evidence>
<evidence type="ECO:0000313" key="4">
    <source>
        <dbReference type="Proteomes" id="UP000594638"/>
    </source>
</evidence>
<protein>
    <submittedName>
        <fullName evidence="3">BURP domain-containing BNM2A-like</fullName>
    </submittedName>
</protein>
<dbReference type="AlphaFoldDB" id="A0A8S0SZ90"/>
<dbReference type="Pfam" id="PF03181">
    <property type="entry name" value="BURP"/>
    <property type="match status" value="1"/>
</dbReference>
<dbReference type="EMBL" id="CACTIH010005541">
    <property type="protein sequence ID" value="CAA2997065.1"/>
    <property type="molecule type" value="Genomic_DNA"/>
</dbReference>
<name>A0A8S0SZ90_OLEEU</name>
<reference evidence="3 4" key="1">
    <citation type="submission" date="2019-12" db="EMBL/GenBank/DDBJ databases">
        <authorList>
            <person name="Alioto T."/>
            <person name="Alioto T."/>
            <person name="Gomez Garrido J."/>
        </authorList>
    </citation>
    <scope>NUCLEOTIDE SEQUENCE [LARGE SCALE GENOMIC DNA]</scope>
</reference>
<proteinExistence type="predicted"/>
<organism evidence="3 4">
    <name type="scientific">Olea europaea subsp. europaea</name>
    <dbReference type="NCBI Taxonomy" id="158383"/>
    <lineage>
        <taxon>Eukaryota</taxon>
        <taxon>Viridiplantae</taxon>
        <taxon>Streptophyta</taxon>
        <taxon>Embryophyta</taxon>
        <taxon>Tracheophyta</taxon>
        <taxon>Spermatophyta</taxon>
        <taxon>Magnoliopsida</taxon>
        <taxon>eudicotyledons</taxon>
        <taxon>Gunneridae</taxon>
        <taxon>Pentapetalae</taxon>
        <taxon>asterids</taxon>
        <taxon>lamiids</taxon>
        <taxon>Lamiales</taxon>
        <taxon>Oleaceae</taxon>
        <taxon>Oleeae</taxon>
        <taxon>Olea</taxon>
    </lineage>
</organism>
<accession>A0A8S0SZ90</accession>
<feature type="signal peptide" evidence="1">
    <location>
        <begin position="1"/>
        <end position="24"/>
    </location>
</feature>
<feature type="domain" description="BURP" evidence="2">
    <location>
        <begin position="88"/>
        <end position="304"/>
    </location>
</feature>
<dbReference type="SMART" id="SM01045">
    <property type="entry name" value="BURP"/>
    <property type="match status" value="1"/>
</dbReference>
<dbReference type="PANTHER" id="PTHR31236:SF32">
    <property type="entry name" value="BURP DOMAIN PROTEIN USPL1-LIKE"/>
    <property type="match status" value="1"/>
</dbReference>
<dbReference type="InterPro" id="IPR004873">
    <property type="entry name" value="BURP_dom"/>
</dbReference>